<dbReference type="EMBL" id="FNBW01000001">
    <property type="protein sequence ID" value="SDF13589.1"/>
    <property type="molecule type" value="Genomic_DNA"/>
</dbReference>
<dbReference type="PANTHER" id="PTHR35936:SF19">
    <property type="entry name" value="AMINO-ACID-BINDING PROTEIN YXEM-RELATED"/>
    <property type="match status" value="1"/>
</dbReference>
<accession>A0A8G2EV50</accession>
<reference evidence="4 5" key="1">
    <citation type="submission" date="2016-10" db="EMBL/GenBank/DDBJ databases">
        <authorList>
            <person name="Varghese N."/>
            <person name="Submissions S."/>
        </authorList>
    </citation>
    <scope>NUCLEOTIDE SEQUENCE [LARGE SCALE GENOMIC DNA]</scope>
    <source>
        <strain evidence="4 5">DSM 18839</strain>
    </source>
</reference>
<evidence type="ECO:0000256" key="2">
    <source>
        <dbReference type="SAM" id="SignalP"/>
    </source>
</evidence>
<evidence type="ECO:0000256" key="1">
    <source>
        <dbReference type="ARBA" id="ARBA00022729"/>
    </source>
</evidence>
<dbReference type="AlphaFoldDB" id="A0A8G2EV50"/>
<feature type="signal peptide" evidence="2">
    <location>
        <begin position="1"/>
        <end position="23"/>
    </location>
</feature>
<evidence type="ECO:0000313" key="5">
    <source>
        <dbReference type="Proteomes" id="UP000198615"/>
    </source>
</evidence>
<evidence type="ECO:0000259" key="3">
    <source>
        <dbReference type="SMART" id="SM00062"/>
    </source>
</evidence>
<keyword evidence="1 2" id="KW-0732">Signal</keyword>
<feature type="chain" id="PRO_5034906181" evidence="2">
    <location>
        <begin position="24"/>
        <end position="278"/>
    </location>
</feature>
<dbReference type="PANTHER" id="PTHR35936">
    <property type="entry name" value="MEMBRANE-BOUND LYTIC MUREIN TRANSGLYCOSYLASE F"/>
    <property type="match status" value="1"/>
</dbReference>
<dbReference type="OrthoDB" id="7248418at2"/>
<comment type="caution">
    <text evidence="4">The sequence shown here is derived from an EMBL/GenBank/DDBJ whole genome shotgun (WGS) entry which is preliminary data.</text>
</comment>
<evidence type="ECO:0000313" key="4">
    <source>
        <dbReference type="EMBL" id="SDF13589.1"/>
    </source>
</evidence>
<keyword evidence="5" id="KW-1185">Reference proteome</keyword>
<name>A0A8G2EV50_9PROT</name>
<sequence length="278" mass="29513">MKKSVLLGAVAALGLAVAGPVSAETMKFAADVGYAPHVMAVPAGGVEGYNVDLTAEAAKRLGVEYEIVDQEWSGIFAGLAAGKYVAIIAPTTVTEERAEKMLFGEPYFEVNYQFLIKRGAPQVEKLEDLKGKTIAVNKGNFYDKYLSERQDEYGWKIERFGKNADAIAAVAAGRADANFAGDTVVGWTAKKNPLVVPSTLVIKSGSVGAFAFDTSNAELRAKFEKVIECMKADGTVAEIHEKWTGQKPIEGGAAYKVEPGIGVPGMPGYDETASDSGC</sequence>
<dbReference type="Gene3D" id="3.40.190.10">
    <property type="entry name" value="Periplasmic binding protein-like II"/>
    <property type="match status" value="2"/>
</dbReference>
<dbReference type="Proteomes" id="UP000198615">
    <property type="component" value="Unassembled WGS sequence"/>
</dbReference>
<dbReference type="SMART" id="SM00062">
    <property type="entry name" value="PBPb"/>
    <property type="match status" value="1"/>
</dbReference>
<gene>
    <name evidence="4" type="ORF">SAMN05660686_00402</name>
</gene>
<dbReference type="Pfam" id="PF00497">
    <property type="entry name" value="SBP_bac_3"/>
    <property type="match status" value="1"/>
</dbReference>
<protein>
    <submittedName>
        <fullName evidence="4">Amino acid ABC transporter substrate-binding protein, PAAT family</fullName>
    </submittedName>
</protein>
<organism evidence="4 5">
    <name type="scientific">Thalassobaculum litoreum DSM 18839</name>
    <dbReference type="NCBI Taxonomy" id="1123362"/>
    <lineage>
        <taxon>Bacteria</taxon>
        <taxon>Pseudomonadati</taxon>
        <taxon>Pseudomonadota</taxon>
        <taxon>Alphaproteobacteria</taxon>
        <taxon>Rhodospirillales</taxon>
        <taxon>Thalassobaculaceae</taxon>
        <taxon>Thalassobaculum</taxon>
    </lineage>
</organism>
<dbReference type="RefSeq" id="WP_038014195.1">
    <property type="nucleotide sequence ID" value="NZ_FNBW01000001.1"/>
</dbReference>
<dbReference type="InterPro" id="IPR001638">
    <property type="entry name" value="Solute-binding_3/MltF_N"/>
</dbReference>
<feature type="domain" description="Solute-binding protein family 3/N-terminal" evidence="3">
    <location>
        <begin position="25"/>
        <end position="247"/>
    </location>
</feature>
<dbReference type="SUPFAM" id="SSF53850">
    <property type="entry name" value="Periplasmic binding protein-like II"/>
    <property type="match status" value="1"/>
</dbReference>
<proteinExistence type="predicted"/>